<reference evidence="3" key="1">
    <citation type="submission" date="2023-07" db="EMBL/GenBank/DDBJ databases">
        <title>Whole genome shotgun sequence of Streptomyces cacaoi subsp. asoensis NBRC 13813.</title>
        <authorList>
            <person name="Komaki H."/>
            <person name="Tamura T."/>
        </authorList>
    </citation>
    <scope>NUCLEOTIDE SEQUENCE [LARGE SCALE GENOMIC DNA]</scope>
    <source>
        <strain evidence="3">NBRC 13813</strain>
    </source>
</reference>
<name>A0ABQ3RZA6_9ACTN</name>
<organism evidence="2 3">
    <name type="scientific">Streptomyces asoensis</name>
    <dbReference type="NCBI Taxonomy" id="249586"/>
    <lineage>
        <taxon>Bacteria</taxon>
        <taxon>Bacillati</taxon>
        <taxon>Actinomycetota</taxon>
        <taxon>Actinomycetes</taxon>
        <taxon>Kitasatosporales</taxon>
        <taxon>Streptomycetaceae</taxon>
        <taxon>Streptomyces</taxon>
    </lineage>
</organism>
<keyword evidence="3" id="KW-1185">Reference proteome</keyword>
<evidence type="ECO:0000313" key="3">
    <source>
        <dbReference type="Proteomes" id="UP000649259"/>
    </source>
</evidence>
<comment type="caution">
    <text evidence="2">The sequence shown here is derived from an EMBL/GenBank/DDBJ whole genome shotgun (WGS) entry which is preliminary data.</text>
</comment>
<gene>
    <name evidence="2" type="ORF">Saso_27320</name>
</gene>
<dbReference type="RefSeq" id="WP_229901022.1">
    <property type="nucleotide sequence ID" value="NZ_BMSI01000001.1"/>
</dbReference>
<feature type="compositionally biased region" description="Low complexity" evidence="1">
    <location>
        <begin position="147"/>
        <end position="171"/>
    </location>
</feature>
<feature type="region of interest" description="Disordered" evidence="1">
    <location>
        <begin position="135"/>
        <end position="171"/>
    </location>
</feature>
<dbReference type="Proteomes" id="UP000649259">
    <property type="component" value="Unassembled WGS sequence"/>
</dbReference>
<sequence length="171" mass="17614">MTAGLDLLASGASITLTDGTTVSLRYSMRAIALLEARYGSVVAVQDAIDITGKGAAYGPIVQLVGAGCLGPGGFEPHFREHQDAKGERRISGDITYRRRRDGADLADLLHPGHLAEYVEAWNTAFSKALEALGNGGTPAETGGPIETVSPGLSSTTSPSVPSTFLPATSGT</sequence>
<proteinExistence type="predicted"/>
<evidence type="ECO:0000256" key="1">
    <source>
        <dbReference type="SAM" id="MobiDB-lite"/>
    </source>
</evidence>
<protein>
    <submittedName>
        <fullName evidence="2">Uncharacterized protein</fullName>
    </submittedName>
</protein>
<dbReference type="GeneID" id="91475480"/>
<dbReference type="EMBL" id="BNEB01000003">
    <property type="protein sequence ID" value="GHI61082.1"/>
    <property type="molecule type" value="Genomic_DNA"/>
</dbReference>
<accession>A0ABQ3RZA6</accession>
<evidence type="ECO:0000313" key="2">
    <source>
        <dbReference type="EMBL" id="GHI61082.1"/>
    </source>
</evidence>